<dbReference type="InterPro" id="IPR005883">
    <property type="entry name" value="PilM"/>
</dbReference>
<dbReference type="InterPro" id="IPR050696">
    <property type="entry name" value="FtsA/MreB"/>
</dbReference>
<sequence>MASENKEKKSILQMDVSDILKALKKKNSEKKSDKKGSKKKAKIVICKKAISIDVGSENTKIVVGRYHRNKVTIDKAFSFKTPEGSIEDGHIKDINSLAIAINDALDSNNVKNDNVIFTTNSTSIINRTIIIPKVDEDEIESVIKYEVQQYLPINLEDHMIQYNVLGEKVIDGNEKLEVLIVVYPNRMVYSYAELVNKIGGKPYALDLNYNSKRKAYYVMNPEIKESILSIDMGAENIGLTIMKDNELILIKTTKSGGNYLNSKISKVLGISSENAEMQKRENCNLMNREEGPLEHVVREVVDSWFDEANRIIKYYKSKSTQNNIDKIYLCGGSSNIKGLERYVSTKLNMKVKIVQGNSNIEFKKGVEEVNISEYINAIGALIRL</sequence>
<feature type="domain" description="SHS2" evidence="1">
    <location>
        <begin position="49"/>
        <end position="211"/>
    </location>
</feature>
<dbReference type="CDD" id="cd24049">
    <property type="entry name" value="ASKHA_NBD_PilM"/>
    <property type="match status" value="1"/>
</dbReference>
<comment type="caution">
    <text evidence="2">The sequence shown here is derived from an EMBL/GenBank/DDBJ whole genome shotgun (WGS) entry which is preliminary data.</text>
</comment>
<proteinExistence type="predicted"/>
<accession>A0A133MNH1</accession>
<dbReference type="PIRSF" id="PIRSF019169">
    <property type="entry name" value="PilM"/>
    <property type="match status" value="1"/>
</dbReference>
<evidence type="ECO:0000259" key="1">
    <source>
        <dbReference type="SMART" id="SM00842"/>
    </source>
</evidence>
<dbReference type="AlphaFoldDB" id="A0A133MNH1"/>
<dbReference type="GO" id="GO:0051301">
    <property type="term" value="P:cell division"/>
    <property type="evidence" value="ECO:0007669"/>
    <property type="project" value="InterPro"/>
</dbReference>
<dbReference type="Proteomes" id="UP000070646">
    <property type="component" value="Unassembled WGS sequence"/>
</dbReference>
<name>A0A133MNH1_CLOPF</name>
<organism evidence="2 3">
    <name type="scientific">Clostridium perfringens</name>
    <dbReference type="NCBI Taxonomy" id="1502"/>
    <lineage>
        <taxon>Bacteria</taxon>
        <taxon>Bacillati</taxon>
        <taxon>Bacillota</taxon>
        <taxon>Clostridia</taxon>
        <taxon>Eubacteriales</taxon>
        <taxon>Clostridiaceae</taxon>
        <taxon>Clostridium</taxon>
    </lineage>
</organism>
<dbReference type="SUPFAM" id="SSF53067">
    <property type="entry name" value="Actin-like ATPase domain"/>
    <property type="match status" value="2"/>
</dbReference>
<dbReference type="PANTHER" id="PTHR32432">
    <property type="entry name" value="CELL DIVISION PROTEIN FTSA-RELATED"/>
    <property type="match status" value="1"/>
</dbReference>
<dbReference type="PANTHER" id="PTHR32432:SF3">
    <property type="entry name" value="ETHANOLAMINE UTILIZATION PROTEIN EUTJ"/>
    <property type="match status" value="1"/>
</dbReference>
<dbReference type="InterPro" id="IPR003494">
    <property type="entry name" value="SHS2_FtsA"/>
</dbReference>
<dbReference type="SMART" id="SM00842">
    <property type="entry name" value="FtsA"/>
    <property type="match status" value="1"/>
</dbReference>
<dbReference type="RefSeq" id="WP_060796823.1">
    <property type="nucleotide sequence ID" value="NZ_KQ956323.1"/>
</dbReference>
<reference evidence="2 3" key="1">
    <citation type="submission" date="2016-01" db="EMBL/GenBank/DDBJ databases">
        <authorList>
            <person name="Oliw E.H."/>
        </authorList>
    </citation>
    <scope>NUCLEOTIDE SEQUENCE [LARGE SCALE GENOMIC DNA]</scope>
    <source>
        <strain evidence="2 3">MJR7757A</strain>
    </source>
</reference>
<dbReference type="InterPro" id="IPR043129">
    <property type="entry name" value="ATPase_NBD"/>
</dbReference>
<gene>
    <name evidence="2" type="ORF">HMPREF3222_03022</name>
</gene>
<dbReference type="PATRIC" id="fig|1502.174.peg.3045"/>
<dbReference type="EMBL" id="LRPU01000196">
    <property type="protein sequence ID" value="KXA05565.1"/>
    <property type="molecule type" value="Genomic_DNA"/>
</dbReference>
<protein>
    <submittedName>
        <fullName evidence="2">Type IV pilus assembly protein PilM</fullName>
    </submittedName>
</protein>
<dbReference type="Gene3D" id="3.30.420.40">
    <property type="match status" value="2"/>
</dbReference>
<evidence type="ECO:0000313" key="2">
    <source>
        <dbReference type="EMBL" id="KXA05565.1"/>
    </source>
</evidence>
<dbReference type="NCBIfam" id="TIGR01175">
    <property type="entry name" value="pilM"/>
    <property type="match status" value="1"/>
</dbReference>
<evidence type="ECO:0000313" key="3">
    <source>
        <dbReference type="Proteomes" id="UP000070646"/>
    </source>
</evidence>
<dbReference type="Gene3D" id="3.30.1490.300">
    <property type="match status" value="1"/>
</dbReference>
<dbReference type="Pfam" id="PF11104">
    <property type="entry name" value="PilM_2"/>
    <property type="match status" value="1"/>
</dbReference>